<feature type="compositionally biased region" description="Acidic residues" evidence="4">
    <location>
        <begin position="128"/>
        <end position="137"/>
    </location>
</feature>
<comment type="caution">
    <text evidence="5">The sequence shown here is derived from an EMBL/GenBank/DDBJ whole genome shotgun (WGS) entry which is preliminary data.</text>
</comment>
<keyword evidence="6" id="KW-1185">Reference proteome</keyword>
<evidence type="ECO:0000313" key="6">
    <source>
        <dbReference type="Proteomes" id="UP001165065"/>
    </source>
</evidence>
<evidence type="ECO:0000256" key="4">
    <source>
        <dbReference type="SAM" id="MobiDB-lite"/>
    </source>
</evidence>
<dbReference type="GO" id="GO:0045503">
    <property type="term" value="F:dynein light chain binding"/>
    <property type="evidence" value="ECO:0007669"/>
    <property type="project" value="TreeGrafter"/>
</dbReference>
<keyword evidence="2" id="KW-0853">WD repeat</keyword>
<dbReference type="AlphaFoldDB" id="A0A9W7LDB6"/>
<dbReference type="InterPro" id="IPR015943">
    <property type="entry name" value="WD40/YVTN_repeat-like_dom_sf"/>
</dbReference>
<evidence type="ECO:0000256" key="2">
    <source>
        <dbReference type="ARBA" id="ARBA00022574"/>
    </source>
</evidence>
<dbReference type="EMBL" id="BRYA01000263">
    <property type="protein sequence ID" value="GMI45748.1"/>
    <property type="molecule type" value="Genomic_DNA"/>
</dbReference>
<dbReference type="GO" id="GO:0045504">
    <property type="term" value="F:dynein heavy chain binding"/>
    <property type="evidence" value="ECO:0007669"/>
    <property type="project" value="TreeGrafter"/>
</dbReference>
<organism evidence="5 6">
    <name type="scientific">Triparma columacea</name>
    <dbReference type="NCBI Taxonomy" id="722753"/>
    <lineage>
        <taxon>Eukaryota</taxon>
        <taxon>Sar</taxon>
        <taxon>Stramenopiles</taxon>
        <taxon>Ochrophyta</taxon>
        <taxon>Bolidophyceae</taxon>
        <taxon>Parmales</taxon>
        <taxon>Triparmaceae</taxon>
        <taxon>Triparma</taxon>
    </lineage>
</organism>
<accession>A0A9W7LDB6</accession>
<reference evidence="6" key="1">
    <citation type="journal article" date="2023" name="Commun. Biol.">
        <title>Genome analysis of Parmales, the sister group of diatoms, reveals the evolutionary specialization of diatoms from phago-mixotrophs to photoautotrophs.</title>
        <authorList>
            <person name="Ban H."/>
            <person name="Sato S."/>
            <person name="Yoshikawa S."/>
            <person name="Yamada K."/>
            <person name="Nakamura Y."/>
            <person name="Ichinomiya M."/>
            <person name="Sato N."/>
            <person name="Blanc-Mathieu R."/>
            <person name="Endo H."/>
            <person name="Kuwata A."/>
            <person name="Ogata H."/>
        </authorList>
    </citation>
    <scope>NUCLEOTIDE SEQUENCE [LARGE SCALE GENOMIC DNA]</scope>
</reference>
<keyword evidence="1" id="KW-0963">Cytoplasm</keyword>
<dbReference type="PANTHER" id="PTHR12442">
    <property type="entry name" value="DYNEIN INTERMEDIATE CHAIN"/>
    <property type="match status" value="1"/>
</dbReference>
<dbReference type="GO" id="GO:0010970">
    <property type="term" value="P:transport along microtubule"/>
    <property type="evidence" value="ECO:0007669"/>
    <property type="project" value="TreeGrafter"/>
</dbReference>
<dbReference type="GO" id="GO:0005868">
    <property type="term" value="C:cytoplasmic dynein complex"/>
    <property type="evidence" value="ECO:0007669"/>
    <property type="project" value="TreeGrafter"/>
</dbReference>
<dbReference type="InterPro" id="IPR050687">
    <property type="entry name" value="Dynein_IC"/>
</dbReference>
<dbReference type="Proteomes" id="UP001165065">
    <property type="component" value="Unassembled WGS sequence"/>
</dbReference>
<dbReference type="SUPFAM" id="SSF101908">
    <property type="entry name" value="Putative isomerase YbhE"/>
    <property type="match status" value="1"/>
</dbReference>
<gene>
    <name evidence="5" type="ORF">TrCOL_g13469</name>
</gene>
<feature type="region of interest" description="Disordered" evidence="4">
    <location>
        <begin position="113"/>
        <end position="173"/>
    </location>
</feature>
<feature type="region of interest" description="Disordered" evidence="4">
    <location>
        <begin position="21"/>
        <end position="87"/>
    </location>
</feature>
<feature type="compositionally biased region" description="Basic and acidic residues" evidence="4">
    <location>
        <begin position="154"/>
        <end position="173"/>
    </location>
</feature>
<dbReference type="Gene3D" id="2.130.10.10">
    <property type="entry name" value="YVTN repeat-like/Quinoprotein amine dehydrogenase"/>
    <property type="match status" value="2"/>
</dbReference>
<dbReference type="OrthoDB" id="4189at2759"/>
<evidence type="ECO:0000313" key="5">
    <source>
        <dbReference type="EMBL" id="GMI45748.1"/>
    </source>
</evidence>
<protein>
    <submittedName>
        <fullName evidence="5">Uncharacterized protein</fullName>
    </submittedName>
</protein>
<name>A0A9W7LDB6_9STRA</name>
<evidence type="ECO:0000256" key="3">
    <source>
        <dbReference type="ARBA" id="ARBA00022737"/>
    </source>
</evidence>
<sequence length="561" mass="60064">MSSARAARAAMLAEKRAKLDAMKAKRLSNRTSTSSGVGGGKKDGTDVEAGEDLDGYIAGLIGDSSPSDDKDAVQEVPSTTPPPPPAVVEVSKTVVVEKVVEVIKEVKSNVEQYDKSCQTDDTQSSEQDNGEDVGEDEGGGKEGDVVIHASPIKKVKDETSDDTSDIKGRKMEDNEAKEIMSTLQFKNFVLGASVMVERTLGEKSAVDLLMNDGWGVGNRSDNNPTSTKSWDTGRYIYDVMSSGQYVTSVMESGSRGEVFIASYGDGGEGGGGGGVKVCNLSMQGRAEMNLKAMGDVTVARFAGEGDNLVVGGGYGGVEVWDRRTGKRTGRYGDMEDSSVVWMGGGGKGTEDVVKVGFRNGTIKEFRGGDWTVPTWEGKVDRGEVVRMGGEEEEEGEWWGGGENGEVWKGKEKRGRIKCESLGGEKGKHFGTVTGMDVLEGVCVTTGVDFKTKIWEGGRCFEMEGAERVYKTCCSWNRARRGVWLEGDERGVVTVWDIGGGREDGMVGEIILEGGEPVNDAKWSEDGRRILATQGKHIWVVNTPIDVGVKGTLRGIVTGMGE</sequence>
<keyword evidence="3" id="KW-0677">Repeat</keyword>
<evidence type="ECO:0000256" key="1">
    <source>
        <dbReference type="ARBA" id="ARBA00022490"/>
    </source>
</evidence>
<dbReference type="PANTHER" id="PTHR12442:SF22">
    <property type="entry name" value="CYTOPLASMIC DYNEIN 1 INTERMEDIATE CHAIN-RELATED"/>
    <property type="match status" value="1"/>
</dbReference>
<proteinExistence type="predicted"/>